<evidence type="ECO:0000313" key="11">
    <source>
        <dbReference type="Proteomes" id="UP000621390"/>
    </source>
</evidence>
<dbReference type="GO" id="GO:1904812">
    <property type="term" value="P:rRNA acetylation involved in maturation of SSU-rRNA"/>
    <property type="evidence" value="ECO:0007669"/>
    <property type="project" value="TreeGrafter"/>
</dbReference>
<accession>A0A8I1G7X4</accession>
<organism evidence="10 11">
    <name type="scientific">Idiomarina abyssalis</name>
    <dbReference type="NCBI Taxonomy" id="86102"/>
    <lineage>
        <taxon>Bacteria</taxon>
        <taxon>Pseudomonadati</taxon>
        <taxon>Pseudomonadota</taxon>
        <taxon>Gammaproteobacteria</taxon>
        <taxon>Alteromonadales</taxon>
        <taxon>Idiomarinaceae</taxon>
        <taxon>Idiomarina</taxon>
    </lineage>
</organism>
<feature type="domain" description="TmcA/NAT10 N-terminal" evidence="7">
    <location>
        <begin position="3"/>
        <end position="90"/>
    </location>
</feature>
<dbReference type="Pfam" id="PF05127">
    <property type="entry name" value="NAT10_TcmA_helicase"/>
    <property type="match status" value="2"/>
</dbReference>
<dbReference type="GO" id="GO:0051392">
    <property type="term" value="F:tRNA cytidine N4-acetyltransferase activity"/>
    <property type="evidence" value="ECO:0007669"/>
    <property type="project" value="TreeGrafter"/>
</dbReference>
<proteinExistence type="predicted"/>
<sequence>MSKRSGYRKLELLHDASLWQQHCQARSGLSIYLSDKDKRADAALSRYRDYLGHEFERVFIDCRDSLHADAIAALCGTVTAGGLLSILLPEKPNAMSQRMEYFALKHWSNTVADLSPETSTESLPAGNKLKLTSEQSDILELVNETVSGAKSEPTTHIITAERGRGKSTLLGQALAHAKNKSSVIVTAPRKANAKVLLQQAPQAKFVAWDKLLEQPDAPDKQLIIDEAAGLPLWATERLCQKFTPWLLATTVAGYEGCGRGFAVHFTDWAKKNLAGVAIHQLTQPMRWPVNDPLEQWLTETFLLDEKRPLASSTEAITGTFIKHASELEESLLQQCFQLLLNAHYQSSPNDLNLLLTEPLHKVAYSLEQGRVTAVAWLMAEGPIDAPLKHDIKQGRRRPKGNLLPQAIGYFLQQEWAFDLSWLRVARIAVPADKRRRKYASALLAEISKWAGDNHFQVLGTSFAWSSELDRFWQNNNYAPWRISSRIDSVSARPAAIYAYPLSTNNSQQFQRLSAWGQQQLQWLSKDIAALASTENLSEIRALIIDAYTRHIIPFDAAHFALAQWLYWQYPDHTLTSLICKPDITLKQLGQVWGGLSQRQANEKLCKDIRALH</sequence>
<dbReference type="Gene3D" id="3.40.50.11040">
    <property type="match status" value="1"/>
</dbReference>
<feature type="domain" description="N-acetyltransferase" evidence="8">
    <location>
        <begin position="336"/>
        <end position="450"/>
    </location>
</feature>
<keyword evidence="3" id="KW-0547">Nucleotide-binding</keyword>
<evidence type="ECO:0000259" key="8">
    <source>
        <dbReference type="Pfam" id="PF13718"/>
    </source>
</evidence>
<dbReference type="Pfam" id="PF13718">
    <property type="entry name" value="GNAT_acetyltr_2"/>
    <property type="match status" value="1"/>
</dbReference>
<dbReference type="InterPro" id="IPR032672">
    <property type="entry name" value="TmcA/NAT10/Kre33"/>
</dbReference>
<dbReference type="SUPFAM" id="SSF52540">
    <property type="entry name" value="P-loop containing nucleoside triphosphate hydrolases"/>
    <property type="match status" value="1"/>
</dbReference>
<dbReference type="GO" id="GO:0005524">
    <property type="term" value="F:ATP binding"/>
    <property type="evidence" value="ECO:0007669"/>
    <property type="project" value="UniProtKB-KW"/>
</dbReference>
<dbReference type="RefSeq" id="WP_199493563.1">
    <property type="nucleotide sequence ID" value="NZ_CAXBHZ010000007.1"/>
</dbReference>
<dbReference type="EMBL" id="JAEMOS010000003">
    <property type="protein sequence ID" value="MBJ7265621.1"/>
    <property type="molecule type" value="Genomic_DNA"/>
</dbReference>
<dbReference type="GO" id="GO:0002101">
    <property type="term" value="P:tRNA wobble cytosine modification"/>
    <property type="evidence" value="ECO:0007669"/>
    <property type="project" value="TreeGrafter"/>
</dbReference>
<feature type="domain" description="TcmA/NAT10 helicase" evidence="6">
    <location>
        <begin position="202"/>
        <end position="304"/>
    </location>
</feature>
<dbReference type="AlphaFoldDB" id="A0A8I1G7X4"/>
<feature type="domain" description="TcmA/NAT10 helicase" evidence="6">
    <location>
        <begin position="157"/>
        <end position="200"/>
    </location>
</feature>
<protein>
    <submittedName>
        <fullName evidence="10">tRNA(Met) cytidine acetyltransferase</fullName>
    </submittedName>
</protein>
<evidence type="ECO:0000313" key="9">
    <source>
        <dbReference type="EMBL" id="MBJ7265621.1"/>
    </source>
</evidence>
<gene>
    <name evidence="9" type="ORF">JHC10_01550</name>
    <name evidence="10" type="ORF">JHC11_04660</name>
</gene>
<dbReference type="InterPro" id="IPR007807">
    <property type="entry name" value="TcmA/NAT10_helicase"/>
</dbReference>
<dbReference type="SUPFAM" id="SSF55729">
    <property type="entry name" value="Acyl-CoA N-acyltransferases (Nat)"/>
    <property type="match status" value="1"/>
</dbReference>
<dbReference type="GO" id="GO:0000049">
    <property type="term" value="F:tRNA binding"/>
    <property type="evidence" value="ECO:0007669"/>
    <property type="project" value="TreeGrafter"/>
</dbReference>
<evidence type="ECO:0000256" key="5">
    <source>
        <dbReference type="ARBA" id="ARBA00023315"/>
    </source>
</evidence>
<dbReference type="Proteomes" id="UP000655994">
    <property type="component" value="Unassembled WGS sequence"/>
</dbReference>
<evidence type="ECO:0000259" key="7">
    <source>
        <dbReference type="Pfam" id="PF08351"/>
    </source>
</evidence>
<name>A0A8I1G7X4_9GAMM</name>
<keyword evidence="2" id="KW-0819">tRNA processing</keyword>
<evidence type="ECO:0000313" key="12">
    <source>
        <dbReference type="Proteomes" id="UP000655994"/>
    </source>
</evidence>
<dbReference type="PANTHER" id="PTHR10925">
    <property type="entry name" value="N-ACETYLTRANSFERASE 10"/>
    <property type="match status" value="1"/>
</dbReference>
<evidence type="ECO:0000256" key="2">
    <source>
        <dbReference type="ARBA" id="ARBA00022694"/>
    </source>
</evidence>
<dbReference type="GO" id="GO:0051391">
    <property type="term" value="P:tRNA acetylation"/>
    <property type="evidence" value="ECO:0007669"/>
    <property type="project" value="TreeGrafter"/>
</dbReference>
<keyword evidence="4" id="KW-0067">ATP-binding</keyword>
<reference evidence="10 12" key="1">
    <citation type="submission" date="2020-09" db="EMBL/GenBank/DDBJ databases">
        <title>Draft Genomes of Bacterial Isolates from North Pond Shallow Sediments.</title>
        <authorList>
            <person name="Kiel Reese B."/>
            <person name="Mullis M."/>
            <person name="Weisend R.E."/>
        </authorList>
    </citation>
    <scope>NUCLEOTIDE SEQUENCE</scope>
    <source>
        <strain evidence="10">KJE-2</strain>
        <strain evidence="9 12">KJE-3</strain>
    </source>
</reference>
<dbReference type="GO" id="GO:1990883">
    <property type="term" value="F:18S rRNA cytidine N-acetyltransferase activity"/>
    <property type="evidence" value="ECO:0007669"/>
    <property type="project" value="TreeGrafter"/>
</dbReference>
<evidence type="ECO:0000313" key="10">
    <source>
        <dbReference type="EMBL" id="MBJ7315280.1"/>
    </source>
</evidence>
<dbReference type="PANTHER" id="PTHR10925:SF5">
    <property type="entry name" value="RNA CYTIDINE ACETYLTRANSFERASE"/>
    <property type="match status" value="1"/>
</dbReference>
<keyword evidence="12" id="KW-1185">Reference proteome</keyword>
<dbReference type="Proteomes" id="UP000621390">
    <property type="component" value="Unassembled WGS sequence"/>
</dbReference>
<evidence type="ECO:0000256" key="1">
    <source>
        <dbReference type="ARBA" id="ARBA00022679"/>
    </source>
</evidence>
<dbReference type="InterPro" id="IPR013562">
    <property type="entry name" value="TmcA/NAT10_N"/>
</dbReference>
<evidence type="ECO:0000256" key="3">
    <source>
        <dbReference type="ARBA" id="ARBA00022741"/>
    </source>
</evidence>
<dbReference type="InterPro" id="IPR016181">
    <property type="entry name" value="Acyl_CoA_acyltransferase"/>
</dbReference>
<dbReference type="Pfam" id="PF08351">
    <property type="entry name" value="TmcA_N"/>
    <property type="match status" value="1"/>
</dbReference>
<dbReference type="Gene3D" id="3.40.630.30">
    <property type="match status" value="1"/>
</dbReference>
<keyword evidence="5" id="KW-0012">Acyltransferase</keyword>
<keyword evidence="1 10" id="KW-0808">Transferase</keyword>
<dbReference type="InterPro" id="IPR027417">
    <property type="entry name" value="P-loop_NTPase"/>
</dbReference>
<dbReference type="InterPro" id="IPR000182">
    <property type="entry name" value="GNAT_dom"/>
</dbReference>
<dbReference type="EMBL" id="JAEMOP010000002">
    <property type="protein sequence ID" value="MBJ7315280.1"/>
    <property type="molecule type" value="Genomic_DNA"/>
</dbReference>
<evidence type="ECO:0000256" key="4">
    <source>
        <dbReference type="ARBA" id="ARBA00022840"/>
    </source>
</evidence>
<dbReference type="Gene3D" id="3.40.50.300">
    <property type="entry name" value="P-loop containing nucleotide triphosphate hydrolases"/>
    <property type="match status" value="1"/>
</dbReference>
<comment type="caution">
    <text evidence="10">The sequence shown here is derived from an EMBL/GenBank/DDBJ whole genome shotgun (WGS) entry which is preliminary data.</text>
</comment>
<evidence type="ECO:0000259" key="6">
    <source>
        <dbReference type="Pfam" id="PF05127"/>
    </source>
</evidence>